<evidence type="ECO:0000256" key="6">
    <source>
        <dbReference type="ARBA" id="ARBA00048143"/>
    </source>
</evidence>
<evidence type="ECO:0000256" key="2">
    <source>
        <dbReference type="ARBA" id="ARBA00022979"/>
    </source>
</evidence>
<dbReference type="InterPro" id="IPR039551">
    <property type="entry name" value="Cho/carn_acyl_trans"/>
</dbReference>
<dbReference type="GO" id="GO:0005737">
    <property type="term" value="C:cytoplasm"/>
    <property type="evidence" value="ECO:0007669"/>
    <property type="project" value="TreeGrafter"/>
</dbReference>
<feature type="domain" description="Choline/carnitine acyltransferase" evidence="7">
    <location>
        <begin position="93"/>
        <end position="186"/>
    </location>
</feature>
<evidence type="ECO:0000256" key="1">
    <source>
        <dbReference type="ARBA" id="ARBA00005232"/>
    </source>
</evidence>
<keyword evidence="9" id="KW-1185">Reference proteome</keyword>
<evidence type="ECO:0000313" key="8">
    <source>
        <dbReference type="EMBL" id="TNN83756.1"/>
    </source>
</evidence>
<comment type="function">
    <text evidence="3">Catalyzes the reversible synthesis of acetylcholine (ACh) from acetyl CoA and choline at cholinergic synapses.</text>
</comment>
<dbReference type="GO" id="GO:0004102">
    <property type="term" value="F:choline O-acetyltransferase activity"/>
    <property type="evidence" value="ECO:0007669"/>
    <property type="project" value="UniProtKB-EC"/>
</dbReference>
<dbReference type="GO" id="GO:0007274">
    <property type="term" value="P:neuromuscular synaptic transmission"/>
    <property type="evidence" value="ECO:0007669"/>
    <property type="project" value="TreeGrafter"/>
</dbReference>
<dbReference type="PANTHER" id="PTHR22589:SF14">
    <property type="entry name" value="CHOLINE O-ACETYLTRANSFERASE"/>
    <property type="match status" value="1"/>
</dbReference>
<name>A0A4Z2J0R6_9TELE</name>
<dbReference type="PANTHER" id="PTHR22589">
    <property type="entry name" value="CARNITINE O-ACYLTRANSFERASE"/>
    <property type="match status" value="1"/>
</dbReference>
<evidence type="ECO:0000313" key="9">
    <source>
        <dbReference type="Proteomes" id="UP000314294"/>
    </source>
</evidence>
<accession>A0A4Z2J0R6</accession>
<dbReference type="SUPFAM" id="SSF52777">
    <property type="entry name" value="CoA-dependent acyltransferases"/>
    <property type="match status" value="1"/>
</dbReference>
<dbReference type="AlphaFoldDB" id="A0A4Z2J0R6"/>
<evidence type="ECO:0000259" key="7">
    <source>
        <dbReference type="Pfam" id="PF00755"/>
    </source>
</evidence>
<organism evidence="8 9">
    <name type="scientific">Liparis tanakae</name>
    <name type="common">Tanaka's snailfish</name>
    <dbReference type="NCBI Taxonomy" id="230148"/>
    <lineage>
        <taxon>Eukaryota</taxon>
        <taxon>Metazoa</taxon>
        <taxon>Chordata</taxon>
        <taxon>Craniata</taxon>
        <taxon>Vertebrata</taxon>
        <taxon>Euteleostomi</taxon>
        <taxon>Actinopterygii</taxon>
        <taxon>Neopterygii</taxon>
        <taxon>Teleostei</taxon>
        <taxon>Neoteleostei</taxon>
        <taxon>Acanthomorphata</taxon>
        <taxon>Eupercaria</taxon>
        <taxon>Perciformes</taxon>
        <taxon>Cottioidei</taxon>
        <taxon>Cottales</taxon>
        <taxon>Liparidae</taxon>
        <taxon>Liparis</taxon>
    </lineage>
</organism>
<evidence type="ECO:0000256" key="5">
    <source>
        <dbReference type="ARBA" id="ARBA00040495"/>
    </source>
</evidence>
<keyword evidence="2" id="KW-0530">Neurotransmitter biosynthesis</keyword>
<dbReference type="Proteomes" id="UP000314294">
    <property type="component" value="Unassembled WGS sequence"/>
</dbReference>
<dbReference type="GO" id="GO:0045202">
    <property type="term" value="C:synapse"/>
    <property type="evidence" value="ECO:0007669"/>
    <property type="project" value="GOC"/>
</dbReference>
<dbReference type="Pfam" id="PF00755">
    <property type="entry name" value="Carn_acyltransf"/>
    <property type="match status" value="2"/>
</dbReference>
<comment type="similarity">
    <text evidence="1">Belongs to the carnitine/choline acetyltransferase family.</text>
</comment>
<dbReference type="GO" id="GO:0043005">
    <property type="term" value="C:neuron projection"/>
    <property type="evidence" value="ECO:0007669"/>
    <property type="project" value="TreeGrafter"/>
</dbReference>
<comment type="caution">
    <text evidence="8">The sequence shown here is derived from an EMBL/GenBank/DDBJ whole genome shotgun (WGS) entry which is preliminary data.</text>
</comment>
<sequence>MENPSKMAGASGIGELAPPRRLLWKCDPQIEGLLAASGDRLQCNRRLGPTYESASIRRFKRGRVDNIRSATPEALAFVTAMTDERAAFSVRMAIDNHLLGLQRIAKELNMEKPDIFSDETYSSSNQFILTTSQVLTQVKMFCCYGPVTPNGYGACYNPKPDHIIFSVSSFWENTETNSAVFVKVLNDGLLDIRDLCNRTSAASPKRVDGGQSHASGK</sequence>
<proteinExistence type="inferred from homology"/>
<dbReference type="InterPro" id="IPR000542">
    <property type="entry name" value="Carn_acyl_trans"/>
</dbReference>
<reference evidence="8 9" key="1">
    <citation type="submission" date="2019-03" db="EMBL/GenBank/DDBJ databases">
        <title>First draft genome of Liparis tanakae, snailfish: a comprehensive survey of snailfish specific genes.</title>
        <authorList>
            <person name="Kim W."/>
            <person name="Song I."/>
            <person name="Jeong J.-H."/>
            <person name="Kim D."/>
            <person name="Kim S."/>
            <person name="Ryu S."/>
            <person name="Song J.Y."/>
            <person name="Lee S.K."/>
        </authorList>
    </citation>
    <scope>NUCLEOTIDE SEQUENCE [LARGE SCALE GENOMIC DNA]</scope>
    <source>
        <tissue evidence="8">Muscle</tissue>
    </source>
</reference>
<evidence type="ECO:0000256" key="3">
    <source>
        <dbReference type="ARBA" id="ARBA00037088"/>
    </source>
</evidence>
<protein>
    <recommendedName>
        <fullName evidence="5">Choline O-acetyltransferase</fullName>
        <ecNumber evidence="4">2.3.1.6</ecNumber>
    </recommendedName>
</protein>
<feature type="domain" description="Choline/carnitine acyltransferase" evidence="7">
    <location>
        <begin position="43"/>
        <end position="86"/>
    </location>
</feature>
<comment type="catalytic activity">
    <reaction evidence="6">
        <text>choline + acetyl-CoA = acetylcholine + CoA</text>
        <dbReference type="Rhea" id="RHEA:18821"/>
        <dbReference type="ChEBI" id="CHEBI:15354"/>
        <dbReference type="ChEBI" id="CHEBI:15355"/>
        <dbReference type="ChEBI" id="CHEBI:57287"/>
        <dbReference type="ChEBI" id="CHEBI:57288"/>
        <dbReference type="EC" id="2.3.1.6"/>
    </reaction>
</comment>
<dbReference type="GO" id="GO:0008292">
    <property type="term" value="P:acetylcholine biosynthetic process"/>
    <property type="evidence" value="ECO:0007669"/>
    <property type="project" value="TreeGrafter"/>
</dbReference>
<dbReference type="EMBL" id="SRLO01000031">
    <property type="protein sequence ID" value="TNN83756.1"/>
    <property type="molecule type" value="Genomic_DNA"/>
</dbReference>
<gene>
    <name evidence="8" type="primary">CHAT</name>
    <name evidence="8" type="ORF">EYF80_005932</name>
</gene>
<dbReference type="InterPro" id="IPR023213">
    <property type="entry name" value="CAT-like_dom_sf"/>
</dbReference>
<dbReference type="Gene3D" id="3.30.559.10">
    <property type="entry name" value="Chloramphenicol acetyltransferase-like domain"/>
    <property type="match status" value="2"/>
</dbReference>
<keyword evidence="8" id="KW-0808">Transferase</keyword>
<dbReference type="EC" id="2.3.1.6" evidence="4"/>
<dbReference type="OrthoDB" id="240216at2759"/>
<evidence type="ECO:0000256" key="4">
    <source>
        <dbReference type="ARBA" id="ARBA00039091"/>
    </source>
</evidence>